<dbReference type="Pfam" id="PF00041">
    <property type="entry name" value="fn3"/>
    <property type="match status" value="1"/>
</dbReference>
<dbReference type="Pfam" id="PF18962">
    <property type="entry name" value="Por_Secre_tail"/>
    <property type="match status" value="1"/>
</dbReference>
<dbReference type="InterPro" id="IPR036116">
    <property type="entry name" value="FN3_sf"/>
</dbReference>
<feature type="chain" id="PRO_5035260017" evidence="1">
    <location>
        <begin position="22"/>
        <end position="772"/>
    </location>
</feature>
<proteinExistence type="predicted"/>
<keyword evidence="4" id="KW-1185">Reference proteome</keyword>
<dbReference type="Gene3D" id="2.60.40.10">
    <property type="entry name" value="Immunoglobulins"/>
    <property type="match status" value="1"/>
</dbReference>
<dbReference type="Proteomes" id="UP000598971">
    <property type="component" value="Unassembled WGS sequence"/>
</dbReference>
<evidence type="ECO:0000313" key="3">
    <source>
        <dbReference type="EMBL" id="NNV56889.1"/>
    </source>
</evidence>
<dbReference type="EMBL" id="WHPF01000011">
    <property type="protein sequence ID" value="NNV56889.1"/>
    <property type="molecule type" value="Genomic_DNA"/>
</dbReference>
<dbReference type="PROSITE" id="PS50853">
    <property type="entry name" value="FN3"/>
    <property type="match status" value="1"/>
</dbReference>
<organism evidence="3 4">
    <name type="scientific">Limnovirga soli</name>
    <dbReference type="NCBI Taxonomy" id="2656915"/>
    <lineage>
        <taxon>Bacteria</taxon>
        <taxon>Pseudomonadati</taxon>
        <taxon>Bacteroidota</taxon>
        <taxon>Chitinophagia</taxon>
        <taxon>Chitinophagales</taxon>
        <taxon>Chitinophagaceae</taxon>
        <taxon>Limnovirga</taxon>
    </lineage>
</organism>
<sequence length="772" mass="83013">MKKLLPAFVAFLIGFSGYAQTFSLDWLRTADSYLKSGSMLARDKADNIIVAGNAVTSAIYTQKYDKFGNLLWERSSSSGIQSNYEAATWANTDAQNNVYVTGYRYSYSSQAPYHFPNAIVVLKYDAAGNLLWKFILPGSFGLTIPYSYSALQFRSEVDLNGNLYVATSGNITGNATQGFVLLKLNPAGTMVWNSTSTGGGAGGFLSMRLKNNQVVLTGSSAAYFGNVATVMFDTLGNEQWRATTTERGGQDVELDDNGNAYILTGNYNEVSPTSGLDIVLMQYNSNGAQTARYKYNFATTEVGYRLCRTGTNELGISGYGYFGGAADWLVMKVNMSSGALQWSKTDTNSSYDVAANNLVGNTKGELFVTGYKPSGKPFPGYLAMATRKYLANGTISWTALYDSTASRGTAISLAGNGSIYTLGSNYATVLHYFDHTTTGTCGISDTARVSNITKTTAIINFAKSAKAMVYHIQYKAANAPKWITISTDKPKYTLTGLLPATTYSYRIENVCSSGPSGYASIRQFTTAGIPYCTTGALDGTTDYIAHVQFGSYVDGINNGSGSNNGYADFTYLSTKAAPGETVNGFLSASYFAPIFNEVFRVWIDFNMDGDFNDVGEKVIETPANGIGDFAVSFVVPATAKPGNNRMRVAMQNQIAPPACGTYASGETEDYTFTVKAIAAAPVISFNNANNVQQLPGIFAIAPNPAKSLITIQHNFTGNAPVYLTIFNAAGNTVLAQKLTTNKLDISALPAGFYMVQLTQGPNIKQSKLIIQR</sequence>
<dbReference type="Pfam" id="PF20009">
    <property type="entry name" value="GEVED"/>
    <property type="match status" value="1"/>
</dbReference>
<evidence type="ECO:0000313" key="4">
    <source>
        <dbReference type="Proteomes" id="UP000598971"/>
    </source>
</evidence>
<feature type="signal peptide" evidence="1">
    <location>
        <begin position="1"/>
        <end position="21"/>
    </location>
</feature>
<dbReference type="InterPro" id="IPR013783">
    <property type="entry name" value="Ig-like_fold"/>
</dbReference>
<feature type="domain" description="Fibronectin type-III" evidence="2">
    <location>
        <begin position="442"/>
        <end position="529"/>
    </location>
</feature>
<dbReference type="SUPFAM" id="SSF49265">
    <property type="entry name" value="Fibronectin type III"/>
    <property type="match status" value="1"/>
</dbReference>
<dbReference type="RefSeq" id="WP_171608832.1">
    <property type="nucleotide sequence ID" value="NZ_WHPF01000011.1"/>
</dbReference>
<reference evidence="3" key="1">
    <citation type="submission" date="2019-10" db="EMBL/GenBank/DDBJ databases">
        <title>Draft genome sequence of Panacibacter sp. KCS-6.</title>
        <authorList>
            <person name="Yim K.J."/>
        </authorList>
    </citation>
    <scope>NUCLEOTIDE SEQUENCE</scope>
    <source>
        <strain evidence="3">KCS-6</strain>
    </source>
</reference>
<dbReference type="NCBIfam" id="TIGR04183">
    <property type="entry name" value="Por_Secre_tail"/>
    <property type="match status" value="1"/>
</dbReference>
<evidence type="ECO:0000259" key="2">
    <source>
        <dbReference type="PROSITE" id="PS50853"/>
    </source>
</evidence>
<dbReference type="InterPro" id="IPR026444">
    <property type="entry name" value="Secre_tail"/>
</dbReference>
<protein>
    <submittedName>
        <fullName evidence="3">T9SS type A sorting domain-containing protein</fullName>
    </submittedName>
</protein>
<name>A0A8J8FL63_9BACT</name>
<keyword evidence="1" id="KW-0732">Signal</keyword>
<comment type="caution">
    <text evidence="3">The sequence shown here is derived from an EMBL/GenBank/DDBJ whole genome shotgun (WGS) entry which is preliminary data.</text>
</comment>
<dbReference type="InterPro" id="IPR003961">
    <property type="entry name" value="FN3_dom"/>
</dbReference>
<dbReference type="AlphaFoldDB" id="A0A8J8FL63"/>
<dbReference type="InterPro" id="IPR045474">
    <property type="entry name" value="GEVED"/>
</dbReference>
<evidence type="ECO:0000256" key="1">
    <source>
        <dbReference type="SAM" id="SignalP"/>
    </source>
</evidence>
<gene>
    <name evidence="3" type="ORF">GD597_15560</name>
</gene>
<dbReference type="CDD" id="cd00063">
    <property type="entry name" value="FN3"/>
    <property type="match status" value="1"/>
</dbReference>
<accession>A0A8J8FL63</accession>